<comment type="caution">
    <text evidence="1">The sequence shown here is derived from an EMBL/GenBank/DDBJ whole genome shotgun (WGS) entry which is preliminary data.</text>
</comment>
<evidence type="ECO:0000313" key="1">
    <source>
        <dbReference type="EMBL" id="MBB6469935.1"/>
    </source>
</evidence>
<dbReference type="Proteomes" id="UP000532373">
    <property type="component" value="Unassembled WGS sequence"/>
</dbReference>
<keyword evidence="4" id="KW-1185">Reference proteome</keyword>
<dbReference type="EMBL" id="JACZEP010000005">
    <property type="protein sequence ID" value="MBE1206014.1"/>
    <property type="molecule type" value="Genomic_DNA"/>
</dbReference>
<sequence>MTDEPREPLSMHDFVVRRLMEETGITEQQARKLVADLGYQWSSLLREARLLAKKR</sequence>
<gene>
    <name evidence="1" type="ORF">HNQ96_005829</name>
    <name evidence="2" type="ORF">IHE39_17095</name>
</gene>
<protein>
    <submittedName>
        <fullName evidence="1">Uncharacterized protein</fullName>
    </submittedName>
</protein>
<evidence type="ECO:0000313" key="2">
    <source>
        <dbReference type="EMBL" id="MBE1206014.1"/>
    </source>
</evidence>
<organism evidence="1 3">
    <name type="scientific">Aminobacter carboxidus</name>
    <dbReference type="NCBI Taxonomy" id="376165"/>
    <lineage>
        <taxon>Bacteria</taxon>
        <taxon>Pseudomonadati</taxon>
        <taxon>Pseudomonadota</taxon>
        <taxon>Alphaproteobacteria</taxon>
        <taxon>Hyphomicrobiales</taxon>
        <taxon>Phyllobacteriaceae</taxon>
        <taxon>Aminobacter</taxon>
    </lineage>
</organism>
<evidence type="ECO:0000313" key="4">
    <source>
        <dbReference type="Proteomes" id="UP000598227"/>
    </source>
</evidence>
<accession>A0A8E1WJ06</accession>
<dbReference type="EMBL" id="JACHGI010000020">
    <property type="protein sequence ID" value="MBB6469935.1"/>
    <property type="molecule type" value="Genomic_DNA"/>
</dbReference>
<evidence type="ECO:0000313" key="3">
    <source>
        <dbReference type="Proteomes" id="UP000532373"/>
    </source>
</evidence>
<reference evidence="2 4" key="2">
    <citation type="submission" date="2020-09" db="EMBL/GenBank/DDBJ databases">
        <title>Draft Genome Sequence of Aminobacter carboxidus type strain DSM 1086, a soil Gram-negative carboxydobacterium.</title>
        <authorList>
            <person name="Turrini P."/>
            <person name="Tescari M."/>
            <person name="Artuso I."/>
            <person name="Lugli G.A."/>
            <person name="Frangipani E."/>
            <person name="Ventura M."/>
            <person name="Visca P."/>
        </authorList>
    </citation>
    <scope>NUCLEOTIDE SEQUENCE [LARGE SCALE GENOMIC DNA]</scope>
    <source>
        <strain evidence="2 4">DSM 1086</strain>
    </source>
</reference>
<proteinExistence type="predicted"/>
<name>A0A8E1WJ06_9HYPH</name>
<dbReference type="AlphaFoldDB" id="A0A8E1WJ06"/>
<dbReference type="Proteomes" id="UP000598227">
    <property type="component" value="Unassembled WGS sequence"/>
</dbReference>
<reference evidence="1 3" key="1">
    <citation type="submission" date="2020-08" db="EMBL/GenBank/DDBJ databases">
        <title>Genomic Encyclopedia of Type Strains, Phase IV (KMG-IV): sequencing the most valuable type-strain genomes for metagenomic binning, comparative biology and taxonomic classification.</title>
        <authorList>
            <person name="Goeker M."/>
        </authorList>
    </citation>
    <scope>NUCLEOTIDE SEQUENCE [LARGE SCALE GENOMIC DNA]</scope>
    <source>
        <strain evidence="1 3">DSM 17454</strain>
    </source>
</reference>
<dbReference type="RefSeq" id="WP_184773720.1">
    <property type="nucleotide sequence ID" value="NZ_JACHGI010000020.1"/>
</dbReference>